<comment type="caution">
    <text evidence="2">The sequence shown here is derived from an EMBL/GenBank/DDBJ whole genome shotgun (WGS) entry which is preliminary data.</text>
</comment>
<keyword evidence="3" id="KW-1185">Reference proteome</keyword>
<evidence type="ECO:0000313" key="3">
    <source>
        <dbReference type="Proteomes" id="UP000748025"/>
    </source>
</evidence>
<dbReference type="Proteomes" id="UP000748025">
    <property type="component" value="Unassembled WGS sequence"/>
</dbReference>
<accession>A0A9P7SVI6</accession>
<gene>
    <name evidence="2" type="ORF">E4U43_005366</name>
</gene>
<evidence type="ECO:0000256" key="1">
    <source>
        <dbReference type="SAM" id="MobiDB-lite"/>
    </source>
</evidence>
<proteinExistence type="predicted"/>
<feature type="region of interest" description="Disordered" evidence="1">
    <location>
        <begin position="1"/>
        <end position="23"/>
    </location>
</feature>
<sequence>TTSVMSTVQYGMGSQKTHMSEVVLQTPRCRPRPPAVYSSKPRPPTPCLSARPSGLWLSRLPSLQAPLRCATPLLGRPIAAAAAPAPVGWLVMSTDVDRC</sequence>
<protein>
    <submittedName>
        <fullName evidence="2">Uncharacterized protein</fullName>
    </submittedName>
</protein>
<reference evidence="2" key="1">
    <citation type="journal article" date="2020" name="bioRxiv">
        <title>Whole genome comparisons of ergot fungi reveals the divergence and evolution of species within the genus Claviceps are the result of varying mechanisms driving genome evolution and host range expansion.</title>
        <authorList>
            <person name="Wyka S.A."/>
            <person name="Mondo S.J."/>
            <person name="Liu M."/>
            <person name="Dettman J."/>
            <person name="Nalam V."/>
            <person name="Broders K.D."/>
        </authorList>
    </citation>
    <scope>NUCLEOTIDE SEQUENCE</scope>
    <source>
        <strain evidence="2">CCC 602</strain>
    </source>
</reference>
<feature type="compositionally biased region" description="Polar residues" evidence="1">
    <location>
        <begin position="1"/>
        <end position="17"/>
    </location>
</feature>
<feature type="non-terminal residue" evidence="2">
    <location>
        <position position="1"/>
    </location>
</feature>
<name>A0A9P7SVI6_9HYPO</name>
<dbReference type="EMBL" id="SRPW01003523">
    <property type="protein sequence ID" value="KAG5986762.1"/>
    <property type="molecule type" value="Genomic_DNA"/>
</dbReference>
<evidence type="ECO:0000313" key="2">
    <source>
        <dbReference type="EMBL" id="KAG5986762.1"/>
    </source>
</evidence>
<dbReference type="AlphaFoldDB" id="A0A9P7SVI6"/>
<feature type="non-terminal residue" evidence="2">
    <location>
        <position position="99"/>
    </location>
</feature>
<organism evidence="2 3">
    <name type="scientific">Claviceps pusilla</name>
    <dbReference type="NCBI Taxonomy" id="123648"/>
    <lineage>
        <taxon>Eukaryota</taxon>
        <taxon>Fungi</taxon>
        <taxon>Dikarya</taxon>
        <taxon>Ascomycota</taxon>
        <taxon>Pezizomycotina</taxon>
        <taxon>Sordariomycetes</taxon>
        <taxon>Hypocreomycetidae</taxon>
        <taxon>Hypocreales</taxon>
        <taxon>Clavicipitaceae</taxon>
        <taxon>Claviceps</taxon>
    </lineage>
</organism>